<comment type="caution">
    <text evidence="2">The sequence shown here is derived from an EMBL/GenBank/DDBJ whole genome shotgun (WGS) entry which is preliminary data.</text>
</comment>
<keyword evidence="1" id="KW-0472">Membrane</keyword>
<organism evidence="2 3">
    <name type="scientific">Streptomyces mutomycini</name>
    <dbReference type="NCBI Taxonomy" id="284036"/>
    <lineage>
        <taxon>Bacteria</taxon>
        <taxon>Bacillati</taxon>
        <taxon>Actinomycetota</taxon>
        <taxon>Actinomycetes</taxon>
        <taxon>Kitasatosporales</taxon>
        <taxon>Streptomycetaceae</taxon>
        <taxon>Streptomyces</taxon>
    </lineage>
</organism>
<proteinExistence type="predicted"/>
<dbReference type="EMBL" id="JBHSKI010000023">
    <property type="protein sequence ID" value="MFC5174957.1"/>
    <property type="molecule type" value="Genomic_DNA"/>
</dbReference>
<keyword evidence="1" id="KW-0812">Transmembrane</keyword>
<evidence type="ECO:0000313" key="2">
    <source>
        <dbReference type="EMBL" id="MFC5174957.1"/>
    </source>
</evidence>
<dbReference type="RefSeq" id="WP_053930544.1">
    <property type="nucleotide sequence ID" value="NZ_JBFADZ010000020.1"/>
</dbReference>
<dbReference type="Proteomes" id="UP001596208">
    <property type="component" value="Unassembled WGS sequence"/>
</dbReference>
<reference evidence="3" key="1">
    <citation type="journal article" date="2019" name="Int. J. Syst. Evol. Microbiol.">
        <title>The Global Catalogue of Microorganisms (GCM) 10K type strain sequencing project: providing services to taxonomists for standard genome sequencing and annotation.</title>
        <authorList>
            <consortium name="The Broad Institute Genomics Platform"/>
            <consortium name="The Broad Institute Genome Sequencing Center for Infectious Disease"/>
            <person name="Wu L."/>
            <person name="Ma J."/>
        </authorList>
    </citation>
    <scope>NUCLEOTIDE SEQUENCE [LARGE SCALE GENOMIC DNA]</scope>
    <source>
        <strain evidence="3">CGMCC 4.1721</strain>
    </source>
</reference>
<protein>
    <submittedName>
        <fullName evidence="2">Uncharacterized protein</fullName>
    </submittedName>
</protein>
<gene>
    <name evidence="2" type="ORF">ACFPRK_30940</name>
</gene>
<keyword evidence="3" id="KW-1185">Reference proteome</keyword>
<feature type="transmembrane region" description="Helical" evidence="1">
    <location>
        <begin position="20"/>
        <end position="53"/>
    </location>
</feature>
<sequence length="72" mass="7353">MRSLVFSPGPSPGALTPGEVIIILVVVLVAGALALAGLPMFGALEFIAGALYISVRSLKAMRMTAELPSEAV</sequence>
<evidence type="ECO:0000256" key="1">
    <source>
        <dbReference type="SAM" id="Phobius"/>
    </source>
</evidence>
<keyword evidence="1" id="KW-1133">Transmembrane helix</keyword>
<accession>A0ABW0BD33</accession>
<evidence type="ECO:0000313" key="3">
    <source>
        <dbReference type="Proteomes" id="UP001596208"/>
    </source>
</evidence>
<name>A0ABW0BD33_9ACTN</name>